<accession>A0A2R4XFF9</accession>
<evidence type="ECO:0000313" key="1">
    <source>
        <dbReference type="EMBL" id="AWB32546.1"/>
    </source>
</evidence>
<proteinExistence type="predicted"/>
<evidence type="ECO:0000313" key="2">
    <source>
        <dbReference type="Proteomes" id="UP000244571"/>
    </source>
</evidence>
<dbReference type="KEGG" id="boz:DBV39_01115"/>
<protein>
    <submittedName>
        <fullName evidence="1">Uncharacterized protein</fullName>
    </submittedName>
</protein>
<sequence>MTFDKAIHSRYPVTANVTADLTVDLTGQATALITALITIVRKEQLPVQVQIQRSTLDDDTVHHHKIFLNEDGILAVRCSRMCQHRFQQRFSYGLPHMFFLSLQ</sequence>
<organism evidence="1 2">
    <name type="scientific">Orrella marina</name>
    <dbReference type="NCBI Taxonomy" id="2163011"/>
    <lineage>
        <taxon>Bacteria</taxon>
        <taxon>Pseudomonadati</taxon>
        <taxon>Pseudomonadota</taxon>
        <taxon>Betaproteobacteria</taxon>
        <taxon>Burkholderiales</taxon>
        <taxon>Alcaligenaceae</taxon>
        <taxon>Orrella</taxon>
    </lineage>
</organism>
<dbReference type="RefSeq" id="WP_108619987.1">
    <property type="nucleotide sequence ID" value="NZ_CP028901.1"/>
</dbReference>
<keyword evidence="2" id="KW-1185">Reference proteome</keyword>
<dbReference type="EMBL" id="CP028901">
    <property type="protein sequence ID" value="AWB32546.1"/>
    <property type="molecule type" value="Genomic_DNA"/>
</dbReference>
<reference evidence="1 2" key="1">
    <citation type="submission" date="2018-04" db="EMBL/GenBank/DDBJ databases">
        <title>Bordetella sp. HZ20 isolated from seawater.</title>
        <authorList>
            <person name="Sun C."/>
        </authorList>
    </citation>
    <scope>NUCLEOTIDE SEQUENCE [LARGE SCALE GENOMIC DNA]</scope>
    <source>
        <strain evidence="1 2">HZ20</strain>
    </source>
</reference>
<gene>
    <name evidence="1" type="ORF">DBV39_01115</name>
</gene>
<name>A0A2R4XFF9_9BURK</name>
<dbReference type="AlphaFoldDB" id="A0A2R4XFF9"/>
<dbReference type="Proteomes" id="UP000244571">
    <property type="component" value="Chromosome"/>
</dbReference>